<sequence>MGSSESKQLPSHAQAQSPEPLHFTPRACGSAANQSSQPNGPGEGADFDACWNMIKEALRDIHNKSCGRLSFEELYRAAYKIVLKKKGEVLYDKVKEFEEQWFAQHVIPKIEVLVTKSLINIGIDISSSASVNERRQTGEKFLKGLRDTWEDHNMSMNMTADILMYLDRGYTQQEPRRVPIFATTIALFRDHILRSCLNANSDSLIVDILISVMLDQIDMERRGDVIDRNLIRSCSRMLSCLYETEDESESSKLYLTIFEPRFLSNSETFYSRECDRLLRESDASTWLRHTETRLLEEEDRCGTTIELETLPKVSDVVDKKLILGHLDDFLAMEGSGLRWMIDNDKIDDLSILYRLISRVDDKKAALREILQKRVVELGLEIENVLKNTDFSTGQGDGDDGGDGDKAKALNPAAQQTAAAIRWVDDVLRLKDKFDYMLEACFQEDLVIQTALTKSFADFINLFNRSSEYVSLFIDDSLKRGIRGKTEAEVDAILEKAIVLIRYLLDKDLFQTYYQRHLARRLLHGKSESHDVEKQIISRMKQEMGQQFTSKFEGMFRDLVTSSELTSTYRDHIRKLDPEGHTIDLNVNVLTTNYWPQEVMGRSAQLGETPRMGCTYPPEVKRLQASFEQFYLTNRNGRKLTWIGTTGSADIKCVFPAIEGKSGPLARERRYEMNVPTYAMVVLLLFNDLREGESLSFEEIQAKTNMSTSDLTRALMAIAVVPKSRVLAKDPPTRNIKPTDKFSFNASFQSKTIRIKAPIINAVSKVEDKEERKTTEEKNNQTRAHIVDAAIVRIMKARKELNHSQLVSEVLSQLVGRFKPEVSLIKRRIEDLIVREYLERPDEDGAPSMYRYMA</sequence>
<evidence type="ECO:0000256" key="3">
    <source>
        <dbReference type="ARBA" id="ARBA00022843"/>
    </source>
</evidence>
<dbReference type="InterPro" id="IPR059120">
    <property type="entry name" value="Cullin-like_AB"/>
</dbReference>
<protein>
    <recommendedName>
        <fullName evidence="7">Cullin family profile domain-containing protein</fullName>
    </recommendedName>
</protein>
<comment type="caution">
    <text evidence="8">The sequence shown here is derived from an EMBL/GenBank/DDBJ whole genome shotgun (WGS) entry which is preliminary data.</text>
</comment>
<dbReference type="FunFam" id="1.20.1310.10:FF:000002">
    <property type="entry name" value="cullin-3 isoform X1"/>
    <property type="match status" value="1"/>
</dbReference>
<accession>A0A2K0UH99</accession>
<dbReference type="FunFam" id="1.10.10.10:FF:000014">
    <property type="entry name" value="Cullin 1"/>
    <property type="match status" value="1"/>
</dbReference>
<dbReference type="InterPro" id="IPR045093">
    <property type="entry name" value="Cullin"/>
</dbReference>
<dbReference type="InterPro" id="IPR019559">
    <property type="entry name" value="Cullin_neddylation_domain"/>
</dbReference>
<dbReference type="FunFam" id="3.30.230.130:FF:000011">
    <property type="entry name" value="SCF ubiquitin ligase subunit CulC, putative"/>
    <property type="match status" value="1"/>
</dbReference>
<feature type="compositionally biased region" description="Polar residues" evidence="6">
    <location>
        <begin position="1"/>
        <end position="17"/>
    </location>
</feature>
<dbReference type="GO" id="GO:0006511">
    <property type="term" value="P:ubiquitin-dependent protein catabolic process"/>
    <property type="evidence" value="ECO:0007669"/>
    <property type="project" value="InterPro"/>
</dbReference>
<dbReference type="SUPFAM" id="SSF46785">
    <property type="entry name" value="Winged helix' DNA-binding domain"/>
    <property type="match status" value="1"/>
</dbReference>
<dbReference type="InterPro" id="IPR016159">
    <property type="entry name" value="Cullin_repeat-like_dom_sf"/>
</dbReference>
<feature type="domain" description="Cullin family profile" evidence="7">
    <location>
        <begin position="464"/>
        <end position="718"/>
    </location>
</feature>
<dbReference type="Gene3D" id="3.30.230.130">
    <property type="entry name" value="Cullin, Chain C, Domain 2"/>
    <property type="match status" value="1"/>
</dbReference>
<name>A0A2K0UH99_TRIHA</name>
<dbReference type="OrthoDB" id="27073at2759"/>
<dbReference type="AlphaFoldDB" id="A0A2K0UH99"/>
<dbReference type="Gene3D" id="1.20.1310.10">
    <property type="entry name" value="Cullin Repeats"/>
    <property type="match status" value="4"/>
</dbReference>
<dbReference type="InterPro" id="IPR036317">
    <property type="entry name" value="Cullin_homology_sf"/>
</dbReference>
<dbReference type="InterPro" id="IPR001373">
    <property type="entry name" value="Cullin_N"/>
</dbReference>
<comment type="similarity">
    <text evidence="1 4 5">Belongs to the cullin family.</text>
</comment>
<dbReference type="GO" id="GO:0031625">
    <property type="term" value="F:ubiquitin protein ligase binding"/>
    <property type="evidence" value="ECO:0007669"/>
    <property type="project" value="InterPro"/>
</dbReference>
<evidence type="ECO:0000256" key="6">
    <source>
        <dbReference type="SAM" id="MobiDB-lite"/>
    </source>
</evidence>
<dbReference type="Pfam" id="PF26557">
    <property type="entry name" value="Cullin_AB"/>
    <property type="match status" value="1"/>
</dbReference>
<dbReference type="InterPro" id="IPR036390">
    <property type="entry name" value="WH_DNA-bd_sf"/>
</dbReference>
<feature type="region of interest" description="Disordered" evidence="6">
    <location>
        <begin position="1"/>
        <end position="43"/>
    </location>
</feature>
<dbReference type="EMBL" id="MTYI01000037">
    <property type="protein sequence ID" value="PNP57162.1"/>
    <property type="molecule type" value="Genomic_DNA"/>
</dbReference>
<evidence type="ECO:0000256" key="4">
    <source>
        <dbReference type="PROSITE-ProRule" id="PRU00330"/>
    </source>
</evidence>
<proteinExistence type="inferred from homology"/>
<dbReference type="Pfam" id="PF10557">
    <property type="entry name" value="Cullin_Nedd8"/>
    <property type="match status" value="1"/>
</dbReference>
<dbReference type="PROSITE" id="PS50069">
    <property type="entry name" value="CULLIN_2"/>
    <property type="match status" value="1"/>
</dbReference>
<dbReference type="FunFam" id="1.20.1310.10:FF:000061">
    <property type="entry name" value="Related to cullulin 3"/>
    <property type="match status" value="1"/>
</dbReference>
<dbReference type="Gene3D" id="1.10.10.10">
    <property type="entry name" value="Winged helix-like DNA-binding domain superfamily/Winged helix DNA-binding domain"/>
    <property type="match status" value="1"/>
</dbReference>
<reference evidence="8 9" key="1">
    <citation type="submission" date="2017-02" db="EMBL/GenBank/DDBJ databases">
        <title>Genomes of Trichoderma spp. with biocontrol activity.</title>
        <authorList>
            <person name="Gardiner D."/>
            <person name="Kazan K."/>
            <person name="Vos C."/>
            <person name="Harvey P."/>
        </authorList>
    </citation>
    <scope>NUCLEOTIDE SEQUENCE [LARGE SCALE GENOMIC DNA]</scope>
    <source>
        <strain evidence="8 9">Tr1</strain>
    </source>
</reference>
<evidence type="ECO:0000256" key="5">
    <source>
        <dbReference type="RuleBase" id="RU003829"/>
    </source>
</evidence>
<evidence type="ECO:0000256" key="1">
    <source>
        <dbReference type="ARBA" id="ARBA00006019"/>
    </source>
</evidence>
<gene>
    <name evidence="8" type="ORF">THARTR1_03004</name>
</gene>
<dbReference type="InterPro" id="IPR016158">
    <property type="entry name" value="Cullin_homology"/>
</dbReference>
<keyword evidence="2" id="KW-1017">Isopeptide bond</keyword>
<keyword evidence="3" id="KW-0832">Ubl conjugation</keyword>
<dbReference type="SMART" id="SM00884">
    <property type="entry name" value="Cullin_Nedd8"/>
    <property type="match status" value="1"/>
</dbReference>
<dbReference type="Pfam" id="PF00888">
    <property type="entry name" value="Cullin"/>
    <property type="match status" value="1"/>
</dbReference>
<evidence type="ECO:0000313" key="9">
    <source>
        <dbReference type="Proteomes" id="UP000236290"/>
    </source>
</evidence>
<dbReference type="Proteomes" id="UP000236290">
    <property type="component" value="Unassembled WGS sequence"/>
</dbReference>
<dbReference type="InterPro" id="IPR036388">
    <property type="entry name" value="WH-like_DNA-bd_sf"/>
</dbReference>
<dbReference type="FunFam" id="1.20.1310.10:FF:000001">
    <property type="entry name" value="Cullin 3"/>
    <property type="match status" value="1"/>
</dbReference>
<dbReference type="SMART" id="SM00182">
    <property type="entry name" value="CULLIN"/>
    <property type="match status" value="1"/>
</dbReference>
<dbReference type="PANTHER" id="PTHR11932">
    <property type="entry name" value="CULLIN"/>
    <property type="match status" value="1"/>
</dbReference>
<evidence type="ECO:0000256" key="2">
    <source>
        <dbReference type="ARBA" id="ARBA00022499"/>
    </source>
</evidence>
<dbReference type="SUPFAM" id="SSF75632">
    <property type="entry name" value="Cullin homology domain"/>
    <property type="match status" value="1"/>
</dbReference>
<dbReference type="SUPFAM" id="SSF74788">
    <property type="entry name" value="Cullin repeat-like"/>
    <property type="match status" value="1"/>
</dbReference>
<evidence type="ECO:0000259" key="7">
    <source>
        <dbReference type="PROSITE" id="PS50069"/>
    </source>
</evidence>
<evidence type="ECO:0000313" key="8">
    <source>
        <dbReference type="EMBL" id="PNP57162.1"/>
    </source>
</evidence>
<organism evidence="8 9">
    <name type="scientific">Trichoderma harzianum</name>
    <name type="common">Hypocrea lixii</name>
    <dbReference type="NCBI Taxonomy" id="5544"/>
    <lineage>
        <taxon>Eukaryota</taxon>
        <taxon>Fungi</taxon>
        <taxon>Dikarya</taxon>
        <taxon>Ascomycota</taxon>
        <taxon>Pezizomycotina</taxon>
        <taxon>Sordariomycetes</taxon>
        <taxon>Hypocreomycetidae</taxon>
        <taxon>Hypocreales</taxon>
        <taxon>Hypocreaceae</taxon>
        <taxon>Trichoderma</taxon>
    </lineage>
</organism>
<dbReference type="FunFam" id="1.20.1310.10:FF:000036">
    <property type="entry name" value="SCF ubiquitin ligase subunit CulC, putative"/>
    <property type="match status" value="1"/>
</dbReference>